<dbReference type="InterPro" id="IPR002225">
    <property type="entry name" value="3Beta_OHSteriod_DH/Estase"/>
</dbReference>
<dbReference type="PANTHER" id="PTHR43245:SF51">
    <property type="entry name" value="SHORT CHAIN DEHYDROGENASE_REDUCTASE FAMILY 42E, MEMBER 2"/>
    <property type="match status" value="1"/>
</dbReference>
<dbReference type="InterPro" id="IPR036291">
    <property type="entry name" value="NAD(P)-bd_dom_sf"/>
</dbReference>
<dbReference type="GO" id="GO:0016616">
    <property type="term" value="F:oxidoreductase activity, acting on the CH-OH group of donors, NAD or NADP as acceptor"/>
    <property type="evidence" value="ECO:0007669"/>
    <property type="project" value="InterPro"/>
</dbReference>
<dbReference type="EMBL" id="SJPX01000004">
    <property type="protein sequence ID" value="TWU49530.1"/>
    <property type="molecule type" value="Genomic_DNA"/>
</dbReference>
<dbReference type="GO" id="GO:0016853">
    <property type="term" value="F:isomerase activity"/>
    <property type="evidence" value="ECO:0007669"/>
    <property type="project" value="UniProtKB-KW"/>
</dbReference>
<keyword evidence="2" id="KW-0560">Oxidoreductase</keyword>
<proteinExistence type="inferred from homology"/>
<organism evidence="4 5">
    <name type="scientific">Rubripirellula reticaptiva</name>
    <dbReference type="NCBI Taxonomy" id="2528013"/>
    <lineage>
        <taxon>Bacteria</taxon>
        <taxon>Pseudomonadati</taxon>
        <taxon>Planctomycetota</taxon>
        <taxon>Planctomycetia</taxon>
        <taxon>Pirellulales</taxon>
        <taxon>Pirellulaceae</taxon>
        <taxon>Rubripirellula</taxon>
    </lineage>
</organism>
<keyword evidence="4" id="KW-0413">Isomerase</keyword>
<evidence type="ECO:0000256" key="1">
    <source>
        <dbReference type="ARBA" id="ARBA00009219"/>
    </source>
</evidence>
<comment type="caution">
    <text evidence="4">The sequence shown here is derived from an EMBL/GenBank/DDBJ whole genome shotgun (WGS) entry which is preliminary data.</text>
</comment>
<dbReference type="Pfam" id="PF01073">
    <property type="entry name" value="3Beta_HSD"/>
    <property type="match status" value="1"/>
</dbReference>
<dbReference type="GO" id="GO:0006694">
    <property type="term" value="P:steroid biosynthetic process"/>
    <property type="evidence" value="ECO:0007669"/>
    <property type="project" value="InterPro"/>
</dbReference>
<dbReference type="PANTHER" id="PTHR43245">
    <property type="entry name" value="BIFUNCTIONAL POLYMYXIN RESISTANCE PROTEIN ARNA"/>
    <property type="match status" value="1"/>
</dbReference>
<dbReference type="AlphaFoldDB" id="A0A5C6EMA4"/>
<evidence type="ECO:0000313" key="5">
    <source>
        <dbReference type="Proteomes" id="UP000317977"/>
    </source>
</evidence>
<evidence type="ECO:0000259" key="3">
    <source>
        <dbReference type="Pfam" id="PF01073"/>
    </source>
</evidence>
<sequence length="337" mass="37229">MRILVTGCGGFLGSEIVRQLIDRGDEVVGISRKDYPDLVQAGMKSVRGDLADADFVRSAIASDDSGRRFDGVVHTAAVAGVWGPWDYFYRNNTLATENVIAASKAGCVERLIFTSSPSVTFAGEHQQGVDESEPYPTKWLCHYPHTKALAEQAILAADQVGGMRTVSLRPHLIWGENDPHLLPRMLDRARRKRLRIVGDGKNRVDTVHVINAGAAHLDALDALGRDSDRAAGRAYFIAQDEPVNCWDWIAEICRIGGVEPPQKRISGPAAYRLGAMLEMVYRAIGKTDEPPMTRFVAAQLACDHYFDISAAKDRLGYQVRIGVDEGLERLRQSWQSR</sequence>
<dbReference type="SUPFAM" id="SSF51735">
    <property type="entry name" value="NAD(P)-binding Rossmann-fold domains"/>
    <property type="match status" value="1"/>
</dbReference>
<keyword evidence="5" id="KW-1185">Reference proteome</keyword>
<dbReference type="InterPro" id="IPR050177">
    <property type="entry name" value="Lipid_A_modif_metabolic_enz"/>
</dbReference>
<dbReference type="OrthoDB" id="9811743at2"/>
<dbReference type="RefSeq" id="WP_146535771.1">
    <property type="nucleotide sequence ID" value="NZ_SJPX01000004.1"/>
</dbReference>
<reference evidence="4 5" key="1">
    <citation type="submission" date="2019-02" db="EMBL/GenBank/DDBJ databases">
        <title>Deep-cultivation of Planctomycetes and their phenomic and genomic characterization uncovers novel biology.</title>
        <authorList>
            <person name="Wiegand S."/>
            <person name="Jogler M."/>
            <person name="Boedeker C."/>
            <person name="Pinto D."/>
            <person name="Vollmers J."/>
            <person name="Rivas-Marin E."/>
            <person name="Kohn T."/>
            <person name="Peeters S.H."/>
            <person name="Heuer A."/>
            <person name="Rast P."/>
            <person name="Oberbeckmann S."/>
            <person name="Bunk B."/>
            <person name="Jeske O."/>
            <person name="Meyerdierks A."/>
            <person name="Storesund J.E."/>
            <person name="Kallscheuer N."/>
            <person name="Luecker S."/>
            <person name="Lage O.M."/>
            <person name="Pohl T."/>
            <person name="Merkel B.J."/>
            <person name="Hornburger P."/>
            <person name="Mueller R.-W."/>
            <person name="Bruemmer F."/>
            <person name="Labrenz M."/>
            <person name="Spormann A.M."/>
            <person name="Op Den Camp H."/>
            <person name="Overmann J."/>
            <person name="Amann R."/>
            <person name="Jetten M.S.M."/>
            <person name="Mascher T."/>
            <person name="Medema M.H."/>
            <person name="Devos D.P."/>
            <person name="Kaster A.-K."/>
            <person name="Ovreas L."/>
            <person name="Rohde M."/>
            <person name="Galperin M.Y."/>
            <person name="Jogler C."/>
        </authorList>
    </citation>
    <scope>NUCLEOTIDE SEQUENCE [LARGE SCALE GENOMIC DNA]</scope>
    <source>
        <strain evidence="4 5">Poly59</strain>
    </source>
</reference>
<protein>
    <submittedName>
        <fullName evidence="4">3 beta-hydroxysteroid dehydrogenase/Delta 5--&gt;4-isomerase</fullName>
    </submittedName>
</protein>
<feature type="domain" description="3-beta hydroxysteroid dehydrogenase/isomerase" evidence="3">
    <location>
        <begin position="4"/>
        <end position="262"/>
    </location>
</feature>
<comment type="similarity">
    <text evidence="1">Belongs to the 3-beta-HSD family.</text>
</comment>
<dbReference type="Proteomes" id="UP000317977">
    <property type="component" value="Unassembled WGS sequence"/>
</dbReference>
<evidence type="ECO:0000313" key="4">
    <source>
        <dbReference type="EMBL" id="TWU49530.1"/>
    </source>
</evidence>
<dbReference type="Gene3D" id="3.40.50.720">
    <property type="entry name" value="NAD(P)-binding Rossmann-like Domain"/>
    <property type="match status" value="1"/>
</dbReference>
<evidence type="ECO:0000256" key="2">
    <source>
        <dbReference type="ARBA" id="ARBA00023002"/>
    </source>
</evidence>
<gene>
    <name evidence="4" type="ORF">Poly59_41470</name>
</gene>
<accession>A0A5C6EMA4</accession>
<name>A0A5C6EMA4_9BACT</name>